<evidence type="ECO:0000313" key="3">
    <source>
        <dbReference type="Proteomes" id="UP000009877"/>
    </source>
</evidence>
<accession>M2XU51</accession>
<reference evidence="2 3" key="1">
    <citation type="journal article" date="2014" name="Genome Announc.">
        <title>Draft Genome Sequence of Kocuria palustris PEL.</title>
        <authorList>
            <person name="Sharma G."/>
            <person name="Khatri I."/>
            <person name="Subramanian S."/>
        </authorList>
    </citation>
    <scope>NUCLEOTIDE SEQUENCE [LARGE SCALE GENOMIC DNA]</scope>
    <source>
        <strain evidence="2 3">PEL</strain>
    </source>
</reference>
<dbReference type="Proteomes" id="UP000009877">
    <property type="component" value="Unassembled WGS sequence"/>
</dbReference>
<name>M2XU51_9MICC</name>
<sequence length="120" mass="12704">MGTPDRRLSRDRIVIFSLTMWSSADRHAPARLHAGRASASPHRARRDPVSVQRSGRDPASVRGFGDLPHLRGISAARMHGNGISTPDAGAGHRLAGLRGGLIRRGACAASTARRPCAADP</sequence>
<keyword evidence="3" id="KW-1185">Reference proteome</keyword>
<evidence type="ECO:0000256" key="1">
    <source>
        <dbReference type="SAM" id="MobiDB-lite"/>
    </source>
</evidence>
<proteinExistence type="predicted"/>
<evidence type="ECO:0000313" key="2">
    <source>
        <dbReference type="EMBL" id="EME36328.1"/>
    </source>
</evidence>
<dbReference type="AlphaFoldDB" id="M2XU51"/>
<gene>
    <name evidence="2" type="ORF">C884_00619</name>
</gene>
<feature type="region of interest" description="Disordered" evidence="1">
    <location>
        <begin position="27"/>
        <end position="67"/>
    </location>
</feature>
<comment type="caution">
    <text evidence="2">The sequence shown here is derived from an EMBL/GenBank/DDBJ whole genome shotgun (WGS) entry which is preliminary data.</text>
</comment>
<protein>
    <submittedName>
        <fullName evidence="2">Uncharacterized protein</fullName>
    </submittedName>
</protein>
<dbReference type="EMBL" id="ANHZ02000016">
    <property type="protein sequence ID" value="EME36328.1"/>
    <property type="molecule type" value="Genomic_DNA"/>
</dbReference>
<organism evidence="2 3">
    <name type="scientific">Kocuria palustris PEL</name>
    <dbReference type="NCBI Taxonomy" id="1236550"/>
    <lineage>
        <taxon>Bacteria</taxon>
        <taxon>Bacillati</taxon>
        <taxon>Actinomycetota</taxon>
        <taxon>Actinomycetes</taxon>
        <taxon>Micrococcales</taxon>
        <taxon>Micrococcaceae</taxon>
        <taxon>Kocuria</taxon>
    </lineage>
</organism>